<feature type="domain" description="HTH cro/C1-type" evidence="4">
    <location>
        <begin position="17"/>
        <end position="71"/>
    </location>
</feature>
<dbReference type="SUPFAM" id="SSF47413">
    <property type="entry name" value="lambda repressor-like DNA-binding domains"/>
    <property type="match status" value="1"/>
</dbReference>
<keyword evidence="1" id="KW-0805">Transcription regulation</keyword>
<proteinExistence type="predicted"/>
<keyword evidence="6" id="KW-1185">Reference proteome</keyword>
<dbReference type="EMBL" id="PGGO01000002">
    <property type="protein sequence ID" value="PSH70453.1"/>
    <property type="molecule type" value="Genomic_DNA"/>
</dbReference>
<dbReference type="PROSITE" id="PS50943">
    <property type="entry name" value="HTH_CROC1"/>
    <property type="match status" value="1"/>
</dbReference>
<dbReference type="PANTHER" id="PTHR46797:SF23">
    <property type="entry name" value="HTH-TYPE TRANSCRIPTIONAL REGULATOR SUTR"/>
    <property type="match status" value="1"/>
</dbReference>
<organism evidence="5 6">
    <name type="scientific">Phyllobacterium brassicacearum</name>
    <dbReference type="NCBI Taxonomy" id="314235"/>
    <lineage>
        <taxon>Bacteria</taxon>
        <taxon>Pseudomonadati</taxon>
        <taxon>Pseudomonadota</taxon>
        <taxon>Alphaproteobacteria</taxon>
        <taxon>Hyphomicrobiales</taxon>
        <taxon>Phyllobacteriaceae</taxon>
        <taxon>Phyllobacterium</taxon>
    </lineage>
</organism>
<dbReference type="SMART" id="SM00530">
    <property type="entry name" value="HTH_XRE"/>
    <property type="match status" value="1"/>
</dbReference>
<dbReference type="PANTHER" id="PTHR46797">
    <property type="entry name" value="HTH-TYPE TRANSCRIPTIONAL REGULATOR"/>
    <property type="match status" value="1"/>
</dbReference>
<dbReference type="Proteomes" id="UP000241444">
    <property type="component" value="Unassembled WGS sequence"/>
</dbReference>
<reference evidence="6" key="1">
    <citation type="submission" date="2017-11" db="EMBL/GenBank/DDBJ databases">
        <authorList>
            <person name="Kuznetsova I."/>
            <person name="Sazanova A."/>
            <person name="Chirak E."/>
            <person name="Safronova V."/>
            <person name="Willems A."/>
        </authorList>
    </citation>
    <scope>NUCLEOTIDE SEQUENCE [LARGE SCALE GENOMIC DNA]</scope>
    <source>
        <strain evidence="6">STM 196</strain>
    </source>
</reference>
<keyword evidence="3" id="KW-0804">Transcription</keyword>
<dbReference type="OrthoDB" id="2986852at2"/>
<dbReference type="GO" id="GO:0005829">
    <property type="term" value="C:cytosol"/>
    <property type="evidence" value="ECO:0007669"/>
    <property type="project" value="TreeGrafter"/>
</dbReference>
<gene>
    <name evidence="5" type="ORF">CU102_03190</name>
</gene>
<name>A0A2P7BVF9_9HYPH</name>
<dbReference type="GO" id="GO:0003677">
    <property type="term" value="F:DNA binding"/>
    <property type="evidence" value="ECO:0007669"/>
    <property type="project" value="UniProtKB-KW"/>
</dbReference>
<dbReference type="AlphaFoldDB" id="A0A2P7BVF9"/>
<accession>A0A2P7BVF9</accession>
<dbReference type="Gene3D" id="1.10.260.40">
    <property type="entry name" value="lambda repressor-like DNA-binding domains"/>
    <property type="match status" value="1"/>
</dbReference>
<evidence type="ECO:0000313" key="6">
    <source>
        <dbReference type="Proteomes" id="UP000241444"/>
    </source>
</evidence>
<dbReference type="InterPro" id="IPR050807">
    <property type="entry name" value="TransReg_Diox_bact_type"/>
</dbReference>
<sequence length="75" mass="8677">MDQFHAHTFRKILARNMRIRRAELDITQEEVALRTGLTQAYLSGIEREKRNVTLDNIQKIALALETTGAELLNIR</sequence>
<evidence type="ECO:0000313" key="5">
    <source>
        <dbReference type="EMBL" id="PSH70453.1"/>
    </source>
</evidence>
<evidence type="ECO:0000256" key="2">
    <source>
        <dbReference type="ARBA" id="ARBA00023125"/>
    </source>
</evidence>
<dbReference type="InterPro" id="IPR010982">
    <property type="entry name" value="Lambda_DNA-bd_dom_sf"/>
</dbReference>
<dbReference type="GO" id="GO:0003700">
    <property type="term" value="F:DNA-binding transcription factor activity"/>
    <property type="evidence" value="ECO:0007669"/>
    <property type="project" value="TreeGrafter"/>
</dbReference>
<comment type="caution">
    <text evidence="5">The sequence shown here is derived from an EMBL/GenBank/DDBJ whole genome shotgun (WGS) entry which is preliminary data.</text>
</comment>
<keyword evidence="2" id="KW-0238">DNA-binding</keyword>
<protein>
    <submittedName>
        <fullName evidence="5">Transcriptional regulator</fullName>
    </submittedName>
</protein>
<dbReference type="CDD" id="cd00093">
    <property type="entry name" value="HTH_XRE"/>
    <property type="match status" value="1"/>
</dbReference>
<evidence type="ECO:0000259" key="4">
    <source>
        <dbReference type="PROSITE" id="PS50943"/>
    </source>
</evidence>
<dbReference type="Pfam" id="PF01381">
    <property type="entry name" value="HTH_3"/>
    <property type="match status" value="1"/>
</dbReference>
<dbReference type="InterPro" id="IPR001387">
    <property type="entry name" value="Cro/C1-type_HTH"/>
</dbReference>
<evidence type="ECO:0000256" key="3">
    <source>
        <dbReference type="ARBA" id="ARBA00023163"/>
    </source>
</evidence>
<evidence type="ECO:0000256" key="1">
    <source>
        <dbReference type="ARBA" id="ARBA00023015"/>
    </source>
</evidence>